<feature type="transmembrane region" description="Helical" evidence="1">
    <location>
        <begin position="552"/>
        <end position="573"/>
    </location>
</feature>
<organism evidence="2">
    <name type="scientific">mine drainage metagenome</name>
    <dbReference type="NCBI Taxonomy" id="410659"/>
    <lineage>
        <taxon>unclassified sequences</taxon>
        <taxon>metagenomes</taxon>
        <taxon>ecological metagenomes</taxon>
    </lineage>
</organism>
<name>A0A1J5PQS2_9ZZZZ</name>
<gene>
    <name evidence="2" type="ORF">GALL_452210</name>
</gene>
<sequence length="593" mass="63132">MNWSLQLVSNGRAFTSRSELGVFAASTKASGDVLATKPGEAPLQIQTPYPTSISVTGPKAFVRDLGVHGFWLQLITNGTVAKSIPFFAYGSGDSTIKPTPVSWMLPIVEPPHRDLLGNFNDDDLAKTLSPDGRLGRILNFGGGPLVTWLIDPELVESVEAMSHGYTFAHGKPGTGKDVATAWLAQLRNAVASSQVVALPYGDPDLVTIAQAGLKATLARAINDGVTKLSASLGIPVTRIAAWPTDGLLNKATQTLLQSSSATTTLLSSSSIIPTTTATESSVLNPRSASTELLYDSALARLLNNLTPLTANRAAAELTMITAERPSIARAQLIIPPRLWNPNSESMHTVTSGAPVKEISLAELEASPMSANGTMRFAKLSPLREGEVESLKVISKNLHTFSLVSPVGSQSLQSATLRSSLVLATSWRGRGFNAYLYAQRAQSASEQIVRQVRVLSGRYTLTTLHQKLPITIANDSSDPATVTLVLTPTTYRVRQPKPVHLTLEAKSKTQVMIPINAITSGDLTLSAMVLTPNGEILGDVSDLSLSIRTVPAIANWIMEGAGIALVLGAGAQVFRRLRRRKGLKADSPDLAMDQ</sequence>
<reference evidence="2" key="1">
    <citation type="submission" date="2016-10" db="EMBL/GenBank/DDBJ databases">
        <title>Sequence of Gallionella enrichment culture.</title>
        <authorList>
            <person name="Poehlein A."/>
            <person name="Muehling M."/>
            <person name="Daniel R."/>
        </authorList>
    </citation>
    <scope>NUCLEOTIDE SEQUENCE</scope>
</reference>
<dbReference type="AlphaFoldDB" id="A0A1J5PQS2"/>
<evidence type="ECO:0000313" key="2">
    <source>
        <dbReference type="EMBL" id="OIQ73144.1"/>
    </source>
</evidence>
<comment type="caution">
    <text evidence="2">The sequence shown here is derived from an EMBL/GenBank/DDBJ whole genome shotgun (WGS) entry which is preliminary data.</text>
</comment>
<dbReference type="EMBL" id="MLJW01002986">
    <property type="protein sequence ID" value="OIQ73144.1"/>
    <property type="molecule type" value="Genomic_DNA"/>
</dbReference>
<protein>
    <submittedName>
        <fullName evidence="2">Uncharacterized protein</fullName>
    </submittedName>
</protein>
<evidence type="ECO:0000256" key="1">
    <source>
        <dbReference type="SAM" id="Phobius"/>
    </source>
</evidence>
<keyword evidence="1" id="KW-0812">Transmembrane</keyword>
<keyword evidence="1" id="KW-0472">Membrane</keyword>
<proteinExistence type="predicted"/>
<accession>A0A1J5PQS2</accession>
<keyword evidence="1" id="KW-1133">Transmembrane helix</keyword>
<dbReference type="Pfam" id="PF19516">
    <property type="entry name" value="DUF6049"/>
    <property type="match status" value="1"/>
</dbReference>
<dbReference type="InterPro" id="IPR046112">
    <property type="entry name" value="DUF6049"/>
</dbReference>